<dbReference type="EMBL" id="BARS01032856">
    <property type="protein sequence ID" value="GAG19265.1"/>
    <property type="molecule type" value="Genomic_DNA"/>
</dbReference>
<reference evidence="1" key="1">
    <citation type="journal article" date="2014" name="Front. Microbiol.">
        <title>High frequency of phylogenetically diverse reductive dehalogenase-homologous genes in deep subseafloor sedimentary metagenomes.</title>
        <authorList>
            <person name="Kawai M."/>
            <person name="Futagami T."/>
            <person name="Toyoda A."/>
            <person name="Takaki Y."/>
            <person name="Nishi S."/>
            <person name="Hori S."/>
            <person name="Arai W."/>
            <person name="Tsubouchi T."/>
            <person name="Morono Y."/>
            <person name="Uchiyama I."/>
            <person name="Ito T."/>
            <person name="Fujiyama A."/>
            <person name="Inagaki F."/>
            <person name="Takami H."/>
        </authorList>
    </citation>
    <scope>NUCLEOTIDE SEQUENCE</scope>
    <source>
        <strain evidence="1">Expedition CK06-06</strain>
    </source>
</reference>
<comment type="caution">
    <text evidence="1">The sequence shown here is derived from an EMBL/GenBank/DDBJ whole genome shotgun (WGS) entry which is preliminary data.</text>
</comment>
<organism evidence="1">
    <name type="scientific">marine sediment metagenome</name>
    <dbReference type="NCBI Taxonomy" id="412755"/>
    <lineage>
        <taxon>unclassified sequences</taxon>
        <taxon>metagenomes</taxon>
        <taxon>ecological metagenomes</taxon>
    </lineage>
</organism>
<proteinExistence type="predicted"/>
<dbReference type="SUPFAM" id="SSF50249">
    <property type="entry name" value="Nucleic acid-binding proteins"/>
    <property type="match status" value="1"/>
</dbReference>
<dbReference type="AlphaFoldDB" id="X0VLY7"/>
<dbReference type="InterPro" id="IPR012340">
    <property type="entry name" value="NA-bd_OB-fold"/>
</dbReference>
<protein>
    <submittedName>
        <fullName evidence="1">Uncharacterized protein</fullName>
    </submittedName>
</protein>
<sequence length="199" mass="22501">MPKKEEEKGFVDIINGRYKPRGVFHIPEANQPIFNKDTGKLAGITNPRDMTYIHSYGGEAPFFENLSKGKLMATRCDNDKCESKGSVFMPFRIYCPDCLRKAIIIDITDIAKNTAIIHSFIITHRSGAFNSLKKPIKFINIEFDTVVTILMSYLSVGEPEFGKRVIPIFRTKDPTYTITDLSFVLEGTSESELPEGFTF</sequence>
<gene>
    <name evidence="1" type="ORF">S01H1_50954</name>
</gene>
<dbReference type="Gene3D" id="6.10.30.10">
    <property type="match status" value="1"/>
</dbReference>
<name>X0VLY7_9ZZZZ</name>
<evidence type="ECO:0000313" key="1">
    <source>
        <dbReference type="EMBL" id="GAG19265.1"/>
    </source>
</evidence>
<accession>X0VLY7</accession>